<dbReference type="EMBL" id="MU004232">
    <property type="protein sequence ID" value="KAF2671740.1"/>
    <property type="molecule type" value="Genomic_DNA"/>
</dbReference>
<keyword evidence="2" id="KW-1185">Reference proteome</keyword>
<organism evidence="1 2">
    <name type="scientific">Microthyrium microscopicum</name>
    <dbReference type="NCBI Taxonomy" id="703497"/>
    <lineage>
        <taxon>Eukaryota</taxon>
        <taxon>Fungi</taxon>
        <taxon>Dikarya</taxon>
        <taxon>Ascomycota</taxon>
        <taxon>Pezizomycotina</taxon>
        <taxon>Dothideomycetes</taxon>
        <taxon>Dothideomycetes incertae sedis</taxon>
        <taxon>Microthyriales</taxon>
        <taxon>Microthyriaceae</taxon>
        <taxon>Microthyrium</taxon>
    </lineage>
</organism>
<reference evidence="1" key="1">
    <citation type="journal article" date="2020" name="Stud. Mycol.">
        <title>101 Dothideomycetes genomes: a test case for predicting lifestyles and emergence of pathogens.</title>
        <authorList>
            <person name="Haridas S."/>
            <person name="Albert R."/>
            <person name="Binder M."/>
            <person name="Bloem J."/>
            <person name="Labutti K."/>
            <person name="Salamov A."/>
            <person name="Andreopoulos B."/>
            <person name="Baker S."/>
            <person name="Barry K."/>
            <person name="Bills G."/>
            <person name="Bluhm B."/>
            <person name="Cannon C."/>
            <person name="Castanera R."/>
            <person name="Culley D."/>
            <person name="Daum C."/>
            <person name="Ezra D."/>
            <person name="Gonzalez J."/>
            <person name="Henrissat B."/>
            <person name="Kuo A."/>
            <person name="Liang C."/>
            <person name="Lipzen A."/>
            <person name="Lutzoni F."/>
            <person name="Magnuson J."/>
            <person name="Mondo S."/>
            <person name="Nolan M."/>
            <person name="Ohm R."/>
            <person name="Pangilinan J."/>
            <person name="Park H.-J."/>
            <person name="Ramirez L."/>
            <person name="Alfaro M."/>
            <person name="Sun H."/>
            <person name="Tritt A."/>
            <person name="Yoshinaga Y."/>
            <person name="Zwiers L.-H."/>
            <person name="Turgeon B."/>
            <person name="Goodwin S."/>
            <person name="Spatafora J."/>
            <person name="Crous P."/>
            <person name="Grigoriev I."/>
        </authorList>
    </citation>
    <scope>NUCLEOTIDE SEQUENCE</scope>
    <source>
        <strain evidence="1">CBS 115976</strain>
    </source>
</reference>
<dbReference type="AlphaFoldDB" id="A0A6A6UIX4"/>
<proteinExistence type="predicted"/>
<protein>
    <submittedName>
        <fullName evidence="1">Uncharacterized protein</fullName>
    </submittedName>
</protein>
<evidence type="ECO:0000313" key="2">
    <source>
        <dbReference type="Proteomes" id="UP000799302"/>
    </source>
</evidence>
<accession>A0A6A6UIX4</accession>
<name>A0A6A6UIX4_9PEZI</name>
<dbReference type="Proteomes" id="UP000799302">
    <property type="component" value="Unassembled WGS sequence"/>
</dbReference>
<gene>
    <name evidence="1" type="ORF">BT63DRAFT_452243</name>
</gene>
<evidence type="ECO:0000313" key="1">
    <source>
        <dbReference type="EMBL" id="KAF2671740.1"/>
    </source>
</evidence>
<sequence length="247" mass="28272">MTAAQVPEVLTKGQEAPKYPTEIAIDPAFPKIHTRDLRKFFAEGSEVQVALPRSASEKHEAHKVTVAENLPLRFVQHYAPHFPGTLSQSTLTLPSDYVNQYAIENILDWFTQIVNAPGRDLPKLIVPAGSDFLTLFYYCQAFEMLGMRRFSISFEKLLRRYVNKHALQIHELGEVLNGLGYTHPLNQHILAATTRVMTSEKTPVDAKWNRVKFFDQEHPTLLRGVIRDIRRVEKERKRAIREGADKP</sequence>